<comment type="similarity">
    <text evidence="1">In the N-terminal section; belongs to the LXG family.</text>
</comment>
<name>A0ABX3CNT3_9BACI</name>
<accession>A0ABX3CNT3</accession>
<keyword evidence="4" id="KW-1185">Reference proteome</keyword>
<comment type="caution">
    <text evidence="3">The sequence shown here is derived from an EMBL/GenBank/DDBJ whole genome shotgun (WGS) entry which is preliminary data.</text>
</comment>
<gene>
    <name evidence="3" type="ORF">BBV17_24000</name>
</gene>
<evidence type="ECO:0000256" key="1">
    <source>
        <dbReference type="ARBA" id="ARBA00034117"/>
    </source>
</evidence>
<dbReference type="Pfam" id="PF04740">
    <property type="entry name" value="LXG"/>
    <property type="match status" value="1"/>
</dbReference>
<evidence type="ECO:0000313" key="3">
    <source>
        <dbReference type="EMBL" id="OHX45092.1"/>
    </source>
</evidence>
<evidence type="ECO:0000313" key="4">
    <source>
        <dbReference type="Proteomes" id="UP000180194"/>
    </source>
</evidence>
<dbReference type="EMBL" id="MBRJ01000038">
    <property type="protein sequence ID" value="OHX45092.1"/>
    <property type="molecule type" value="Genomic_DNA"/>
</dbReference>
<organism evidence="3 4">
    <name type="scientific">Cytobacillus oceanisediminis</name>
    <dbReference type="NCBI Taxonomy" id="665099"/>
    <lineage>
        <taxon>Bacteria</taxon>
        <taxon>Bacillati</taxon>
        <taxon>Bacillota</taxon>
        <taxon>Bacilli</taxon>
        <taxon>Bacillales</taxon>
        <taxon>Bacillaceae</taxon>
        <taxon>Cytobacillus</taxon>
    </lineage>
</organism>
<dbReference type="Proteomes" id="UP000180194">
    <property type="component" value="Unassembled WGS sequence"/>
</dbReference>
<proteinExistence type="inferred from homology"/>
<reference evidence="3 4" key="1">
    <citation type="submission" date="2016-07" db="EMBL/GenBank/DDBJ databases">
        <title>Bacillus oceanisediminis whole genome.</title>
        <authorList>
            <person name="Pal Y."/>
            <person name="Verma A."/>
            <person name="Mual P."/>
            <person name="Srinivasan K."/>
        </authorList>
    </citation>
    <scope>NUCLEOTIDE SEQUENCE [LARGE SCALE GENOMIC DNA]</scope>
    <source>
        <strain evidence="3 4">Bhandara28</strain>
    </source>
</reference>
<evidence type="ECO:0000259" key="2">
    <source>
        <dbReference type="Pfam" id="PF04740"/>
    </source>
</evidence>
<feature type="domain" description="LXG" evidence="2">
    <location>
        <begin position="14"/>
        <end position="84"/>
    </location>
</feature>
<sequence length="85" mass="9808">MRTPFGEREQPLFRLFFRECHSPFLLFFEGFLAGYQNTLKRIASSLQMLEPASNGFIRQSFLDEEAAQGLVKTESITTSLTEPMR</sequence>
<dbReference type="InterPro" id="IPR006829">
    <property type="entry name" value="LXG_dom"/>
</dbReference>
<protein>
    <recommendedName>
        <fullName evidence="2">LXG domain-containing protein</fullName>
    </recommendedName>
</protein>